<name>A0A5B8L3Q3_9HYPH</name>
<dbReference type="KEGG" id="niy:FQ775_19895"/>
<feature type="domain" description="Glyoxalase-like" evidence="1">
    <location>
        <begin position="9"/>
        <end position="199"/>
    </location>
</feature>
<gene>
    <name evidence="2" type="ORF">FQ775_19895</name>
</gene>
<accession>A0A5B8L3Q3</accession>
<evidence type="ECO:0000313" key="2">
    <source>
        <dbReference type="EMBL" id="QDZ02449.1"/>
    </source>
</evidence>
<dbReference type="PANTHER" id="PTHR40265:SF1">
    <property type="entry name" value="GLYOXALASE-LIKE DOMAIN-CONTAINING PROTEIN"/>
    <property type="match status" value="1"/>
</dbReference>
<dbReference type="RefSeq" id="WP_146301086.1">
    <property type="nucleotide sequence ID" value="NZ_CP042301.2"/>
</dbReference>
<dbReference type="AlphaFoldDB" id="A0A5B8L3Q3"/>
<evidence type="ECO:0000313" key="3">
    <source>
        <dbReference type="Proteomes" id="UP000321389"/>
    </source>
</evidence>
<dbReference type="EMBL" id="CP042301">
    <property type="protein sequence ID" value="QDZ02449.1"/>
    <property type="molecule type" value="Genomic_DNA"/>
</dbReference>
<dbReference type="Gene3D" id="3.10.180.10">
    <property type="entry name" value="2,3-Dihydroxybiphenyl 1,2-Dioxygenase, domain 1"/>
    <property type="match status" value="1"/>
</dbReference>
<proteinExistence type="predicted"/>
<dbReference type="OrthoDB" id="9812467at2"/>
<dbReference type="PANTHER" id="PTHR40265">
    <property type="entry name" value="BLL2707 PROTEIN"/>
    <property type="match status" value="1"/>
</dbReference>
<dbReference type="Pfam" id="PF13468">
    <property type="entry name" value="Glyoxalase_3"/>
    <property type="match status" value="1"/>
</dbReference>
<organism evidence="2 3">
    <name type="scientific">Nitratireductor mangrovi</name>
    <dbReference type="NCBI Taxonomy" id="2599600"/>
    <lineage>
        <taxon>Bacteria</taxon>
        <taxon>Pseudomonadati</taxon>
        <taxon>Pseudomonadota</taxon>
        <taxon>Alphaproteobacteria</taxon>
        <taxon>Hyphomicrobiales</taxon>
        <taxon>Phyllobacteriaceae</taxon>
        <taxon>Nitratireductor</taxon>
    </lineage>
</organism>
<sequence length="293" mass="30502">MTETAARAFDHLVLPAASLDTARDRLTALGFTVAPTGVHPFGTQNCCIYFADGTFLEPLAVGDATQRDAAIADGNVFVKRDNDFRAAQGDDGFSAIVFGSRDAAADHAGYVADHLSAGEMLSFSRPFVDTSGKEDTASFRLAFAVAPSLPARFFFACERMNAPAVDRSALERHENGATRLLGVTVVSGDPAATAAEIAQIAGAEADSEGDSHQVSLPNGCIDILDRKTYAGRFGIDPAIDGAGFVLVSVGVDDVKAVKALLPMRGISSRLVGGGLLVPAAPGQGAAFFFEETE</sequence>
<dbReference type="Proteomes" id="UP000321389">
    <property type="component" value="Chromosome"/>
</dbReference>
<protein>
    <submittedName>
        <fullName evidence="2">VOC family protein</fullName>
    </submittedName>
</protein>
<reference evidence="2" key="1">
    <citation type="submission" date="2020-04" db="EMBL/GenBank/DDBJ databases">
        <title>Nitratireductor sp. nov. isolated from mangrove soil.</title>
        <authorList>
            <person name="Ye Y."/>
        </authorList>
    </citation>
    <scope>NUCLEOTIDE SEQUENCE</scope>
    <source>
        <strain evidence="2">SY7</strain>
    </source>
</reference>
<evidence type="ECO:0000259" key="1">
    <source>
        <dbReference type="Pfam" id="PF13468"/>
    </source>
</evidence>
<dbReference type="InterPro" id="IPR025870">
    <property type="entry name" value="Glyoxalase-like_dom"/>
</dbReference>
<keyword evidence="3" id="KW-1185">Reference proteome</keyword>
<dbReference type="InterPro" id="IPR029068">
    <property type="entry name" value="Glyas_Bleomycin-R_OHBP_Dase"/>
</dbReference>